<proteinExistence type="predicted"/>
<keyword evidence="1" id="KW-1133">Transmembrane helix</keyword>
<evidence type="ECO:0000256" key="1">
    <source>
        <dbReference type="SAM" id="Phobius"/>
    </source>
</evidence>
<keyword evidence="1" id="KW-0812">Transmembrane</keyword>
<accession>A0A6J7QR93</accession>
<protein>
    <submittedName>
        <fullName evidence="3">Unannotated protein</fullName>
    </submittedName>
</protein>
<name>A0A6J7QR93_9ZZZZ</name>
<evidence type="ECO:0000313" key="2">
    <source>
        <dbReference type="EMBL" id="CAB4954044.1"/>
    </source>
</evidence>
<dbReference type="PROSITE" id="PS51257">
    <property type="entry name" value="PROKAR_LIPOPROTEIN"/>
    <property type="match status" value="1"/>
</dbReference>
<evidence type="ECO:0000313" key="3">
    <source>
        <dbReference type="EMBL" id="CAB5019471.1"/>
    </source>
</evidence>
<dbReference type="EMBL" id="CAFBOZ010000268">
    <property type="protein sequence ID" value="CAB5019471.1"/>
    <property type="molecule type" value="Genomic_DNA"/>
</dbReference>
<reference evidence="3" key="1">
    <citation type="submission" date="2020-05" db="EMBL/GenBank/DDBJ databases">
        <authorList>
            <person name="Chiriac C."/>
            <person name="Salcher M."/>
            <person name="Ghai R."/>
            <person name="Kavagutti S V."/>
        </authorList>
    </citation>
    <scope>NUCLEOTIDE SEQUENCE</scope>
</reference>
<organism evidence="3">
    <name type="scientific">freshwater metagenome</name>
    <dbReference type="NCBI Taxonomy" id="449393"/>
    <lineage>
        <taxon>unclassified sequences</taxon>
        <taxon>metagenomes</taxon>
        <taxon>ecological metagenomes</taxon>
    </lineage>
</organism>
<feature type="transmembrane region" description="Helical" evidence="1">
    <location>
        <begin position="12"/>
        <end position="30"/>
    </location>
</feature>
<feature type="transmembrane region" description="Helical" evidence="1">
    <location>
        <begin position="50"/>
        <end position="67"/>
    </location>
</feature>
<gene>
    <name evidence="2" type="ORF">UFOPK3773_01575</name>
    <name evidence="3" type="ORF">UFOPK3992_01622</name>
</gene>
<keyword evidence="1" id="KW-0472">Membrane</keyword>
<dbReference type="EMBL" id="CAFBNF010000198">
    <property type="protein sequence ID" value="CAB4954044.1"/>
    <property type="molecule type" value="Genomic_DNA"/>
</dbReference>
<sequence>MLRYALAPRWWVTHCIVAAVFLGCLKLGLWQLEVAQGVPAGTTWDVRNTFYASQWVFFACFGLWFWGRFLRDQRVADTAADEAYAAWASQQEAAQPDNLNG</sequence>
<dbReference type="AlphaFoldDB" id="A0A6J7QR93"/>